<dbReference type="EMBL" id="JADQTO010000001">
    <property type="protein sequence ID" value="MBG0559949.1"/>
    <property type="molecule type" value="Genomic_DNA"/>
</dbReference>
<proteinExistence type="predicted"/>
<feature type="domain" description="Ryanodine receptor Ryr" evidence="2">
    <location>
        <begin position="513"/>
        <end position="581"/>
    </location>
</feature>
<dbReference type="PANTHER" id="PTHR43833">
    <property type="entry name" value="POTASSIUM CHANNEL PROTEIN 2-RELATED-RELATED"/>
    <property type="match status" value="1"/>
</dbReference>
<dbReference type="Gene3D" id="6.20.350.10">
    <property type="match status" value="1"/>
</dbReference>
<dbReference type="InterPro" id="IPR050721">
    <property type="entry name" value="Trk_Ktr_HKT_K-transport"/>
</dbReference>
<dbReference type="InterPro" id="IPR036291">
    <property type="entry name" value="NAD(P)-bd_dom_sf"/>
</dbReference>
<name>A0A931FYY6_9ACTN</name>
<evidence type="ECO:0000256" key="1">
    <source>
        <dbReference type="SAM" id="Phobius"/>
    </source>
</evidence>
<keyword evidence="1" id="KW-0812">Transmembrane</keyword>
<dbReference type="Gene3D" id="3.40.50.720">
    <property type="entry name" value="NAD(P)-binding Rossmann-like Domain"/>
    <property type="match status" value="1"/>
</dbReference>
<dbReference type="RefSeq" id="WP_196411772.1">
    <property type="nucleotide sequence ID" value="NZ_JADQTO010000001.1"/>
</dbReference>
<dbReference type="Pfam" id="PF02254">
    <property type="entry name" value="TrkA_N"/>
    <property type="match status" value="1"/>
</dbReference>
<dbReference type="Proteomes" id="UP000598146">
    <property type="component" value="Unassembled WGS sequence"/>
</dbReference>
<sequence length="596" mass="65875">MATFPRTPLSFRDEQSQTAVTATRAVFALIGVLALVLGFFGLDQYLARGDDPAARDPLNLMYGTLQLFVLGADPLEGGTDFPPALQIARFAAPIVTLYAVVEAARLLLSSELRRLRARRSSGHVVVCGDTSVARTLAHRLHLSGRRVVVVRTQPIGPLELRRRSLLGVQGDGRDPDVLRGAGVARAAVLYACADTSAANLAIAAAAARVASSRSDIALYAQIHEPEWALTLQARRLGVPHTPGQRLDFFHLDQLAVHVLLDQQPLPVRPDEVTRLLVAGDSSLAQVLLLEIARHWRLRRSEPHQRVDVDIVATDAARNLGELTHRHEVILDGCRPVPYESSLHELLEEGDLGRYDRAFLCFSDDREGLELALREHRLWRRVSGDIVVVVDALASITEAFSRHHREQPLLDPIDGRVKLFSAVAAGCDPALIADDLSERLGRLIHERFVEGCLRRGEKLGSTPALRPWVDLDEELRRSNRRQADDIGVKLHMVGCAVVPADGSADDFRFAPDEVELLAQREQERWARAARADGWVHGPERDRARRRSPDLVDWQDLGPEGRAKCRSAVLEIPHILADAGFRVVRLTETGADRVFDPA</sequence>
<evidence type="ECO:0000259" key="3">
    <source>
        <dbReference type="Pfam" id="PF02254"/>
    </source>
</evidence>
<evidence type="ECO:0000313" key="4">
    <source>
        <dbReference type="EMBL" id="MBG0559949.1"/>
    </source>
</evidence>
<evidence type="ECO:0000259" key="2">
    <source>
        <dbReference type="Pfam" id="PF02026"/>
    </source>
</evidence>
<dbReference type="InterPro" id="IPR003148">
    <property type="entry name" value="RCK_N"/>
</dbReference>
<dbReference type="AlphaFoldDB" id="A0A931FYY6"/>
<dbReference type="InterPro" id="IPR003032">
    <property type="entry name" value="Ryanodine_rcpt"/>
</dbReference>
<reference evidence="4" key="1">
    <citation type="submission" date="2020-11" db="EMBL/GenBank/DDBJ databases">
        <title>Isolation and identification of active actinomycetes.</title>
        <authorList>
            <person name="Sun X."/>
        </authorList>
    </citation>
    <scope>NUCLEOTIDE SEQUENCE</scope>
    <source>
        <strain evidence="4">NEAU-A11</strain>
    </source>
</reference>
<dbReference type="SUPFAM" id="SSF51735">
    <property type="entry name" value="NAD(P)-binding Rossmann-fold domains"/>
    <property type="match status" value="1"/>
</dbReference>
<keyword evidence="5" id="KW-1185">Reference proteome</keyword>
<evidence type="ECO:0000313" key="5">
    <source>
        <dbReference type="Proteomes" id="UP000598146"/>
    </source>
</evidence>
<accession>A0A931FYY6</accession>
<keyword evidence="1" id="KW-0472">Membrane</keyword>
<organism evidence="4 5">
    <name type="scientific">Actinoplanes aureus</name>
    <dbReference type="NCBI Taxonomy" id="2792083"/>
    <lineage>
        <taxon>Bacteria</taxon>
        <taxon>Bacillati</taxon>
        <taxon>Actinomycetota</taxon>
        <taxon>Actinomycetes</taxon>
        <taxon>Micromonosporales</taxon>
        <taxon>Micromonosporaceae</taxon>
        <taxon>Actinoplanes</taxon>
    </lineage>
</organism>
<keyword evidence="1" id="KW-1133">Transmembrane helix</keyword>
<dbReference type="GO" id="GO:0006813">
    <property type="term" value="P:potassium ion transport"/>
    <property type="evidence" value="ECO:0007669"/>
    <property type="project" value="InterPro"/>
</dbReference>
<feature type="domain" description="RCK N-terminal" evidence="3">
    <location>
        <begin position="124"/>
        <end position="231"/>
    </location>
</feature>
<dbReference type="Pfam" id="PF02026">
    <property type="entry name" value="RyR"/>
    <property type="match status" value="1"/>
</dbReference>
<protein>
    <submittedName>
        <fullName evidence="4">NAD-binding protein</fullName>
    </submittedName>
</protein>
<feature type="transmembrane region" description="Helical" evidence="1">
    <location>
        <begin position="21"/>
        <end position="42"/>
    </location>
</feature>
<comment type="caution">
    <text evidence="4">The sequence shown here is derived from an EMBL/GenBank/DDBJ whole genome shotgun (WGS) entry which is preliminary data.</text>
</comment>
<gene>
    <name evidence="4" type="ORF">I4J89_00500</name>
</gene>